<keyword evidence="3" id="KW-1185">Reference proteome</keyword>
<name>A0A1W1YGN9_9FIRM</name>
<accession>A0A1W1YGN9</accession>
<evidence type="ECO:0000313" key="3">
    <source>
        <dbReference type="Proteomes" id="UP000192738"/>
    </source>
</evidence>
<dbReference type="EMBL" id="FWXI01000001">
    <property type="protein sequence ID" value="SMC35335.1"/>
    <property type="molecule type" value="Genomic_DNA"/>
</dbReference>
<evidence type="ECO:0000256" key="1">
    <source>
        <dbReference type="SAM" id="SignalP"/>
    </source>
</evidence>
<organism evidence="2 3">
    <name type="scientific">Sporomusa malonica</name>
    <dbReference type="NCBI Taxonomy" id="112901"/>
    <lineage>
        <taxon>Bacteria</taxon>
        <taxon>Bacillati</taxon>
        <taxon>Bacillota</taxon>
        <taxon>Negativicutes</taxon>
        <taxon>Selenomonadales</taxon>
        <taxon>Sporomusaceae</taxon>
        <taxon>Sporomusa</taxon>
    </lineage>
</organism>
<evidence type="ECO:0000313" key="2">
    <source>
        <dbReference type="EMBL" id="SMC35335.1"/>
    </source>
</evidence>
<dbReference type="RefSeq" id="WP_084573864.1">
    <property type="nucleotide sequence ID" value="NZ_CP155572.1"/>
</dbReference>
<feature type="signal peptide" evidence="1">
    <location>
        <begin position="1"/>
        <end position="20"/>
    </location>
</feature>
<proteinExistence type="predicted"/>
<gene>
    <name evidence="2" type="ORF">SAMN04488500_101359</name>
</gene>
<dbReference type="AlphaFoldDB" id="A0A1W1YGN9"/>
<keyword evidence="1" id="KW-0732">Signal</keyword>
<sequence>MFLFAAAVFTLTLLPLPAICEETTATDIVNKYVQHRLDTNFNSTRSKLQISFVDDYSNFTFSFSRKFDYPITPQLLAFSDIMFEGTRYDAFLSQANIGLQYVTRDHETALYKRIYEKDVATDRKFYFSFGGRFN</sequence>
<protein>
    <submittedName>
        <fullName evidence="2">Uncharacterized protein</fullName>
    </submittedName>
</protein>
<feature type="chain" id="PRO_5013162080" evidence="1">
    <location>
        <begin position="21"/>
        <end position="134"/>
    </location>
</feature>
<dbReference type="Proteomes" id="UP000192738">
    <property type="component" value="Unassembled WGS sequence"/>
</dbReference>
<reference evidence="2 3" key="1">
    <citation type="submission" date="2017-04" db="EMBL/GenBank/DDBJ databases">
        <authorList>
            <person name="Afonso C.L."/>
            <person name="Miller P.J."/>
            <person name="Scott M.A."/>
            <person name="Spackman E."/>
            <person name="Goraichik I."/>
            <person name="Dimitrov K.M."/>
            <person name="Suarez D.L."/>
            <person name="Swayne D.E."/>
        </authorList>
    </citation>
    <scope>NUCLEOTIDE SEQUENCE [LARGE SCALE GENOMIC DNA]</scope>
    <source>
        <strain evidence="2 3">DSM 5090</strain>
    </source>
</reference>